<evidence type="ECO:0000313" key="4">
    <source>
        <dbReference type="EMBL" id="SHJ78437.1"/>
    </source>
</evidence>
<feature type="compositionally biased region" description="Low complexity" evidence="2">
    <location>
        <begin position="270"/>
        <end position="284"/>
    </location>
</feature>
<dbReference type="InterPro" id="IPR013325">
    <property type="entry name" value="RNA_pol_sigma_r2"/>
</dbReference>
<dbReference type="RefSeq" id="WP_073190301.1">
    <property type="nucleotide sequence ID" value="NZ_FQZG01000081.1"/>
</dbReference>
<dbReference type="Pfam" id="PF04545">
    <property type="entry name" value="Sigma70_r4"/>
    <property type="match status" value="1"/>
</dbReference>
<sequence length="292" mass="31563">MENLNIPLVWLADGEDVALARCVEAGLYAQHLIDTRGDDDLLRRVVEEGTKAMEILWWVGLRVGGKVAARLAINTGVSQEELFQQAALGVATAVRSYDHARGFRYTTFVHHVAAQALSDVDQLRVCAPGSTRGDRRAVRLAERARGDDLEIPLEEAASAAGVSVSSVARGTIRNVSFDPEAAADETAQDGFDKVMRTGLGFLELLSTRHRAVLQARYLSSSKTFDEIAAEFRVSSTTVMRWERSAIREARAVLDSDRTVSPSVSRGQPIAAASSASQARSTGRTARGGRKGP</sequence>
<dbReference type="SUPFAM" id="SSF88946">
    <property type="entry name" value="Sigma2 domain of RNA polymerase sigma factors"/>
    <property type="match status" value="1"/>
</dbReference>
<gene>
    <name evidence="4" type="ORF">SAMN02745244_03246</name>
</gene>
<feature type="domain" description="RNA polymerase sigma-70 region 4" evidence="3">
    <location>
        <begin position="202"/>
        <end position="247"/>
    </location>
</feature>
<dbReference type="SUPFAM" id="SSF88659">
    <property type="entry name" value="Sigma3 and sigma4 domains of RNA polymerase sigma factors"/>
    <property type="match status" value="1"/>
</dbReference>
<proteinExistence type="inferred from homology"/>
<name>A0A1M6M4U1_9ACTN</name>
<evidence type="ECO:0000256" key="1">
    <source>
        <dbReference type="ARBA" id="ARBA00007788"/>
    </source>
</evidence>
<dbReference type="PANTHER" id="PTHR30376">
    <property type="entry name" value="SIGMA FACTOR RPOH HEAT SHOCK RELATED"/>
    <property type="match status" value="1"/>
</dbReference>
<accession>A0A1M6M4U1</accession>
<evidence type="ECO:0000259" key="3">
    <source>
        <dbReference type="Pfam" id="PF04545"/>
    </source>
</evidence>
<protein>
    <submittedName>
        <fullName evidence="4">RNA polymerase sigma factor, sigma-70 family</fullName>
    </submittedName>
</protein>
<dbReference type="Gene3D" id="1.10.10.10">
    <property type="entry name" value="Winged helix-like DNA-binding domain superfamily/Winged helix DNA-binding domain"/>
    <property type="match status" value="1"/>
</dbReference>
<evidence type="ECO:0000313" key="5">
    <source>
        <dbReference type="Proteomes" id="UP000184512"/>
    </source>
</evidence>
<dbReference type="OrthoDB" id="3745243at2"/>
<dbReference type="Gene3D" id="1.20.120.1810">
    <property type="match status" value="1"/>
</dbReference>
<dbReference type="AlphaFoldDB" id="A0A1M6M4U1"/>
<dbReference type="PANTHER" id="PTHR30376:SF3">
    <property type="entry name" value="RNA POLYMERASE SIGMA FACTOR RPOH"/>
    <property type="match status" value="1"/>
</dbReference>
<comment type="similarity">
    <text evidence="1">Belongs to the sigma-70 factor family.</text>
</comment>
<dbReference type="EMBL" id="FQZG01000081">
    <property type="protein sequence ID" value="SHJ78437.1"/>
    <property type="molecule type" value="Genomic_DNA"/>
</dbReference>
<dbReference type="GO" id="GO:0003700">
    <property type="term" value="F:DNA-binding transcription factor activity"/>
    <property type="evidence" value="ECO:0007669"/>
    <property type="project" value="InterPro"/>
</dbReference>
<dbReference type="InterPro" id="IPR036388">
    <property type="entry name" value="WH-like_DNA-bd_sf"/>
</dbReference>
<dbReference type="GO" id="GO:0006352">
    <property type="term" value="P:DNA-templated transcription initiation"/>
    <property type="evidence" value="ECO:0007669"/>
    <property type="project" value="InterPro"/>
</dbReference>
<dbReference type="InterPro" id="IPR050813">
    <property type="entry name" value="Sigma-70_Factor"/>
</dbReference>
<dbReference type="STRING" id="1123357.SAMN02745244_03246"/>
<keyword evidence="5" id="KW-1185">Reference proteome</keyword>
<dbReference type="InterPro" id="IPR013324">
    <property type="entry name" value="RNA_pol_sigma_r3/r4-like"/>
</dbReference>
<feature type="region of interest" description="Disordered" evidence="2">
    <location>
        <begin position="255"/>
        <end position="292"/>
    </location>
</feature>
<organism evidence="4 5">
    <name type="scientific">Tessaracoccus bendigoensis DSM 12906</name>
    <dbReference type="NCBI Taxonomy" id="1123357"/>
    <lineage>
        <taxon>Bacteria</taxon>
        <taxon>Bacillati</taxon>
        <taxon>Actinomycetota</taxon>
        <taxon>Actinomycetes</taxon>
        <taxon>Propionibacteriales</taxon>
        <taxon>Propionibacteriaceae</taxon>
        <taxon>Tessaracoccus</taxon>
    </lineage>
</organism>
<dbReference type="Proteomes" id="UP000184512">
    <property type="component" value="Unassembled WGS sequence"/>
</dbReference>
<dbReference type="InterPro" id="IPR007630">
    <property type="entry name" value="RNA_pol_sigma70_r4"/>
</dbReference>
<evidence type="ECO:0000256" key="2">
    <source>
        <dbReference type="SAM" id="MobiDB-lite"/>
    </source>
</evidence>
<reference evidence="4 5" key="1">
    <citation type="submission" date="2016-11" db="EMBL/GenBank/DDBJ databases">
        <authorList>
            <person name="Jaros S."/>
            <person name="Januszkiewicz K."/>
            <person name="Wedrychowicz H."/>
        </authorList>
    </citation>
    <scope>NUCLEOTIDE SEQUENCE [LARGE SCALE GENOMIC DNA]</scope>
    <source>
        <strain evidence="4 5">DSM 12906</strain>
    </source>
</reference>